<reference evidence="3 4" key="1">
    <citation type="submission" date="2016-10" db="EMBL/GenBank/DDBJ databases">
        <title>Chromobacterium muskegensis sp. nov., an insecticidal bacterium isolated from Sphagnum bogs.</title>
        <authorList>
            <person name="Sparks M.E."/>
            <person name="Blackburn M.B."/>
            <person name="Gundersen-Rindal D.E."/>
            <person name="Mitchell A."/>
            <person name="Farrar R."/>
            <person name="Kuhar D."/>
        </authorList>
    </citation>
    <scope>NUCLEOTIDE SEQUENCE [LARGE SCALE GENOMIC DNA]</scope>
    <source>
        <strain evidence="3 4">21-1</strain>
    </source>
</reference>
<dbReference type="PANTHER" id="PTHR35562">
    <property type="entry name" value="DNA ENDONUCLEASE SMRA-RELATED"/>
    <property type="match status" value="1"/>
</dbReference>
<protein>
    <submittedName>
        <fullName evidence="3">DNA mismatch repair protein MutS</fullName>
    </submittedName>
</protein>
<dbReference type="KEGG" id="cvc:BKX93_04530"/>
<dbReference type="AlphaFoldDB" id="A0A1D9LDI8"/>
<evidence type="ECO:0000256" key="1">
    <source>
        <dbReference type="SAM" id="MobiDB-lite"/>
    </source>
</evidence>
<evidence type="ECO:0000313" key="3">
    <source>
        <dbReference type="EMBL" id="AOZ49337.1"/>
    </source>
</evidence>
<evidence type="ECO:0000313" key="4">
    <source>
        <dbReference type="Proteomes" id="UP000178776"/>
    </source>
</evidence>
<dbReference type="GeneID" id="68840477"/>
<dbReference type="Pfam" id="PF01713">
    <property type="entry name" value="Smr"/>
    <property type="match status" value="1"/>
</dbReference>
<feature type="region of interest" description="Disordered" evidence="1">
    <location>
        <begin position="1"/>
        <end position="71"/>
    </location>
</feature>
<dbReference type="InterPro" id="IPR036063">
    <property type="entry name" value="Smr_dom_sf"/>
</dbReference>
<dbReference type="PANTHER" id="PTHR35562:SF2">
    <property type="entry name" value="DNA ENDONUCLEASE SMRA-RELATED"/>
    <property type="match status" value="1"/>
</dbReference>
<dbReference type="SUPFAM" id="SSF160443">
    <property type="entry name" value="SMR domain-like"/>
    <property type="match status" value="1"/>
</dbReference>
<sequence length="211" mass="23439">MKTFKDTLKGLRQTLRQAAPPRAALPQPAVPEEADFRQSVGKVKPLKPDDRHHPQPPKPSPRPRKPSQGPVLHAAACQEILQHQIGWFEPTHQLQQYARPGMPSATLKRLRQGNWPVCAQLDLHGYTRHQAQDALALFIHRARHRGQCVKVIHGKGFGSPQGEPVLKKLVRSWLQHHPDVLAFCEAETGGAGGSLLVLLRRPAPGEIHDEG</sequence>
<organism evidence="3 4">
    <name type="scientific">Chromobacterium vaccinii</name>
    <dbReference type="NCBI Taxonomy" id="1108595"/>
    <lineage>
        <taxon>Bacteria</taxon>
        <taxon>Pseudomonadati</taxon>
        <taxon>Pseudomonadota</taxon>
        <taxon>Betaproteobacteria</taxon>
        <taxon>Neisseriales</taxon>
        <taxon>Chromobacteriaceae</taxon>
        <taxon>Chromobacterium</taxon>
    </lineage>
</organism>
<feature type="domain" description="Smr" evidence="2">
    <location>
        <begin position="121"/>
        <end position="200"/>
    </location>
</feature>
<dbReference type="EMBL" id="CP017707">
    <property type="protein sequence ID" value="AOZ49337.1"/>
    <property type="molecule type" value="Genomic_DNA"/>
</dbReference>
<dbReference type="PROSITE" id="PS50828">
    <property type="entry name" value="SMR"/>
    <property type="match status" value="1"/>
</dbReference>
<dbReference type="Proteomes" id="UP000178776">
    <property type="component" value="Chromosome"/>
</dbReference>
<name>A0A1D9LDI8_9NEIS</name>
<dbReference type="Gene3D" id="3.30.1370.110">
    <property type="match status" value="1"/>
</dbReference>
<gene>
    <name evidence="3" type="ORF">BKX93_04530</name>
</gene>
<proteinExistence type="predicted"/>
<evidence type="ECO:0000259" key="2">
    <source>
        <dbReference type="PROSITE" id="PS50828"/>
    </source>
</evidence>
<feature type="compositionally biased region" description="Low complexity" evidence="1">
    <location>
        <begin position="15"/>
        <end position="27"/>
    </location>
</feature>
<accession>A0A1D9LDI8</accession>
<dbReference type="InterPro" id="IPR002625">
    <property type="entry name" value="Smr_dom"/>
</dbReference>
<dbReference type="RefSeq" id="WP_070978893.1">
    <property type="nucleotide sequence ID" value="NZ_CP017707.1"/>
</dbReference>
<dbReference type="SMART" id="SM00463">
    <property type="entry name" value="SMR"/>
    <property type="match status" value="1"/>
</dbReference>
<dbReference type="STRING" id="1108595.BKX93_04530"/>